<evidence type="ECO:0000256" key="2">
    <source>
        <dbReference type="ARBA" id="ARBA00022741"/>
    </source>
</evidence>
<feature type="coiled-coil region" evidence="6">
    <location>
        <begin position="170"/>
        <end position="197"/>
    </location>
</feature>
<comment type="domain">
    <text evidence="6">Contains large globular domains required for ATP hydrolysis at each terminus and a third globular domain forming a flexible hinge near the middle of the molecule. These domains are separated by coiled-coil structures.</text>
</comment>
<feature type="coiled-coil region" evidence="6">
    <location>
        <begin position="237"/>
        <end position="264"/>
    </location>
</feature>
<dbReference type="InterPro" id="IPR027417">
    <property type="entry name" value="P-loop_NTPase"/>
</dbReference>
<accession>A0AAX3VRG5</accession>
<sequence length="1132" mass="126625">MRLKLIKLAGFKSFVEPTRIEFSADMTAVVGPNGCGKSNVIDAVRWVLGESSARHLRGENMTDVIFNGSINRSPHGRASVELVFDNPHNRVPGEFGRFTEISVRREVLRDGSNHYQINGQKCRRKDVTDLFLGTGLGPRSYAIIEQGTVSRLVESRPADLKLFMEEAAGVSRYKERRRETEQRIRHTQENLERLGDIRSELGSRLEHLKAQAETAERYKQLKSRSRAARAELIGSELWALETRLGEAKAELTQAEQALAALDAKRTQDEGRHVTLSVARQEAQAEQASRQQQIFLGGQAIARLEQQQLHQTELGRDWQARRQALGERIEGIRAQLASQQEQLTEGTLKGEQESARLEQCEQLLTEQQGLRLAAGEQLEQARQRQQQWQQQLGQLQGQLNQTRAQVNGLQELQAKTRLARLKLEDERAGPLGGKGESLQPGLDALASELECSRARHAELEQQWQASVARHEECKSQQSQQSSLLRELEARLTTLDQILGEQMVGATLADRLQVAPEWAQALDKVLGRWLTAQPSDECNLAQNGLWIGPSRPAVEGTLAARLEGAHIPAFLNAIWLVEDRDAALARQPGLLAGESVLTPTGDWFGPNWADLGQGGALGTLALLGERERLHTELAAGQQALGLLNEQLGTADAARAQLHSAFELSQRTLREQELQWQQLREAWSLREGKRQERLQRLGQLGEELIRLDKEQADEAQRLAAALQQLELDEERLGELQEQGEPLTESLQFAQERVTHAERAVEEARLRREQQQASCQRWQLEQQNQSQLISLREQELARLGLELAELKEPGATPGQDLSPLLVEQRNLEALQLACHQRLAELERQLTELEQARSVDHKQLVTLQEKLATLRLERERNLTRRQGLHEQFEELGVRLVDLDQAVLIAADQAVLIAADRGKLRQEIQTLEAQVEALGAINLAALEEYEEAKTRSTYLENQCQDLEQALETLSQAIKRIDKETQIRFRDTFDKVNEDLKSLFPKVFGGGSAWLELTSDDLLEAGVSIMARPPGKKNATIALLSGGEKALTALALVFAIFRLNPAPFCLLDEVDAPLDEVNVGRFCSLVKEMSSTVQFVYISHNKVSMEMAEQLVGVTMQEPGVSRIVSVDIGEAVALAEQN</sequence>
<dbReference type="SUPFAM" id="SSF52540">
    <property type="entry name" value="P-loop containing nucleoside triphosphate hydrolases"/>
    <property type="match status" value="1"/>
</dbReference>
<dbReference type="GO" id="GO:0003677">
    <property type="term" value="F:DNA binding"/>
    <property type="evidence" value="ECO:0007669"/>
    <property type="project" value="UniProtKB-UniRule"/>
</dbReference>
<dbReference type="InterPro" id="IPR003395">
    <property type="entry name" value="RecF/RecN/SMC_N"/>
</dbReference>
<dbReference type="Pfam" id="PF02463">
    <property type="entry name" value="SMC_N"/>
    <property type="match status" value="1"/>
</dbReference>
<dbReference type="Proteomes" id="UP001239426">
    <property type="component" value="Chromosome"/>
</dbReference>
<evidence type="ECO:0000313" key="9">
    <source>
        <dbReference type="Proteomes" id="UP001239426"/>
    </source>
</evidence>
<dbReference type="GO" id="GO:0006260">
    <property type="term" value="P:DNA replication"/>
    <property type="evidence" value="ECO:0007669"/>
    <property type="project" value="UniProtKB-UniRule"/>
</dbReference>
<feature type="coiled-coil region" evidence="6">
    <location>
        <begin position="702"/>
        <end position="777"/>
    </location>
</feature>
<gene>
    <name evidence="6" type="primary">smc</name>
    <name evidence="8" type="ORF">QLQ87_20830</name>
</gene>
<feature type="binding site" evidence="6">
    <location>
        <begin position="32"/>
        <end position="39"/>
    </location>
    <ligand>
        <name>ATP</name>
        <dbReference type="ChEBI" id="CHEBI:30616"/>
    </ligand>
</feature>
<comment type="subunit">
    <text evidence="6">Homodimer.</text>
</comment>
<dbReference type="GO" id="GO:0007062">
    <property type="term" value="P:sister chromatid cohesion"/>
    <property type="evidence" value="ECO:0007669"/>
    <property type="project" value="InterPro"/>
</dbReference>
<organism evidence="8 9">
    <name type="scientific">Aeromonas salmonicida</name>
    <dbReference type="NCBI Taxonomy" id="645"/>
    <lineage>
        <taxon>Bacteria</taxon>
        <taxon>Pseudomonadati</taxon>
        <taxon>Pseudomonadota</taxon>
        <taxon>Gammaproteobacteria</taxon>
        <taxon>Aeromonadales</taxon>
        <taxon>Aeromonadaceae</taxon>
        <taxon>Aeromonas</taxon>
    </lineage>
</organism>
<dbReference type="InterPro" id="IPR024704">
    <property type="entry name" value="SMC"/>
</dbReference>
<dbReference type="GO" id="GO:0005524">
    <property type="term" value="F:ATP binding"/>
    <property type="evidence" value="ECO:0007669"/>
    <property type="project" value="UniProtKB-UniRule"/>
</dbReference>
<comment type="similarity">
    <text evidence="6">Belongs to the SMC family.</text>
</comment>
<feature type="domain" description="RecF/RecN/SMC N-terminal" evidence="7">
    <location>
        <begin position="3"/>
        <end position="1115"/>
    </location>
</feature>
<dbReference type="RefSeq" id="WP_282683815.1">
    <property type="nucleotide sequence ID" value="NZ_CP124841.1"/>
</dbReference>
<evidence type="ECO:0000256" key="4">
    <source>
        <dbReference type="ARBA" id="ARBA00023054"/>
    </source>
</evidence>
<keyword evidence="2 6" id="KW-0547">Nucleotide-binding</keyword>
<dbReference type="GO" id="GO:0007059">
    <property type="term" value="P:chromosome segregation"/>
    <property type="evidence" value="ECO:0007669"/>
    <property type="project" value="UniProtKB-UniRule"/>
</dbReference>
<evidence type="ECO:0000259" key="7">
    <source>
        <dbReference type="Pfam" id="PF02463"/>
    </source>
</evidence>
<keyword evidence="5 6" id="KW-0238">DNA-binding</keyword>
<evidence type="ECO:0000256" key="6">
    <source>
        <dbReference type="HAMAP-Rule" id="MF_01894"/>
    </source>
</evidence>
<keyword evidence="3 6" id="KW-0067">ATP-binding</keyword>
<evidence type="ECO:0000256" key="1">
    <source>
        <dbReference type="ARBA" id="ARBA00022490"/>
    </source>
</evidence>
<dbReference type="PANTHER" id="PTHR43977">
    <property type="entry name" value="STRUCTURAL MAINTENANCE OF CHROMOSOMES PROTEIN 3"/>
    <property type="match status" value="1"/>
</dbReference>
<proteinExistence type="inferred from homology"/>
<keyword evidence="1 6" id="KW-0963">Cytoplasm</keyword>
<dbReference type="Gene3D" id="3.40.50.300">
    <property type="entry name" value="P-loop containing nucleotide triphosphate hydrolases"/>
    <property type="match status" value="2"/>
</dbReference>
<dbReference type="GO" id="GO:0005737">
    <property type="term" value="C:cytoplasm"/>
    <property type="evidence" value="ECO:0007669"/>
    <property type="project" value="UniProtKB-SubCell"/>
</dbReference>
<evidence type="ECO:0000313" key="8">
    <source>
        <dbReference type="EMBL" id="WHF36518.1"/>
    </source>
</evidence>
<evidence type="ECO:0000256" key="3">
    <source>
        <dbReference type="ARBA" id="ARBA00022840"/>
    </source>
</evidence>
<keyword evidence="4 6" id="KW-0175">Coiled coil</keyword>
<feature type="coiled-coil region" evidence="6">
    <location>
        <begin position="370"/>
        <end position="411"/>
    </location>
</feature>
<reference evidence="8" key="1">
    <citation type="submission" date="2023-05" db="EMBL/GenBank/DDBJ databases">
        <title>Aeromonas salmonicida 57, complete genome.</title>
        <authorList>
            <person name="Shao L."/>
        </authorList>
    </citation>
    <scope>NUCLEOTIDE SEQUENCE</scope>
    <source>
        <strain evidence="8">57</strain>
    </source>
</reference>
<evidence type="ECO:0000256" key="5">
    <source>
        <dbReference type="ARBA" id="ARBA00023125"/>
    </source>
</evidence>
<dbReference type="HAMAP" id="MF_01894">
    <property type="entry name" value="Smc_prok"/>
    <property type="match status" value="1"/>
</dbReference>
<name>A0AAX3VRG5_AERSA</name>
<dbReference type="PIRSF" id="PIRSF005719">
    <property type="entry name" value="SMC"/>
    <property type="match status" value="1"/>
</dbReference>
<dbReference type="GO" id="GO:0030261">
    <property type="term" value="P:chromosome condensation"/>
    <property type="evidence" value="ECO:0007669"/>
    <property type="project" value="InterPro"/>
</dbReference>
<dbReference type="AlphaFoldDB" id="A0AAX3VRG5"/>
<dbReference type="EMBL" id="CP124841">
    <property type="protein sequence ID" value="WHF36518.1"/>
    <property type="molecule type" value="Genomic_DNA"/>
</dbReference>
<comment type="subcellular location">
    <subcellularLocation>
        <location evidence="6">Cytoplasm</location>
    </subcellularLocation>
</comment>
<dbReference type="CDD" id="cd03278">
    <property type="entry name" value="ABC_SMC_barmotin"/>
    <property type="match status" value="1"/>
</dbReference>
<dbReference type="GO" id="GO:0016887">
    <property type="term" value="F:ATP hydrolysis activity"/>
    <property type="evidence" value="ECO:0007669"/>
    <property type="project" value="InterPro"/>
</dbReference>
<dbReference type="InterPro" id="IPR011890">
    <property type="entry name" value="SMC_prok"/>
</dbReference>
<comment type="function">
    <text evidence="6">Required for chromosome condensation and partitioning.</text>
</comment>
<protein>
    <recommendedName>
        <fullName evidence="6">Chromosome partition protein Smc</fullName>
    </recommendedName>
</protein>
<feature type="coiled-coil region" evidence="6">
    <location>
        <begin position="827"/>
        <end position="854"/>
    </location>
</feature>
<feature type="coiled-coil region" evidence="6">
    <location>
        <begin position="911"/>
        <end position="976"/>
    </location>
</feature>